<dbReference type="AlphaFoldDB" id="A0A835U479"/>
<protein>
    <recommendedName>
        <fullName evidence="4">Secreted protein</fullName>
    </recommendedName>
</protein>
<feature type="signal peptide" evidence="1">
    <location>
        <begin position="1"/>
        <end position="32"/>
    </location>
</feature>
<proteinExistence type="predicted"/>
<evidence type="ECO:0000256" key="1">
    <source>
        <dbReference type="SAM" id="SignalP"/>
    </source>
</evidence>
<reference evidence="2 3" key="1">
    <citation type="journal article" date="2020" name="Nat. Food">
        <title>A phased Vanilla planifolia genome enables genetic improvement of flavour and production.</title>
        <authorList>
            <person name="Hasing T."/>
            <person name="Tang H."/>
            <person name="Brym M."/>
            <person name="Khazi F."/>
            <person name="Huang T."/>
            <person name="Chambers A.H."/>
        </authorList>
    </citation>
    <scope>NUCLEOTIDE SEQUENCE [LARGE SCALE GENOMIC DNA]</scope>
    <source>
        <tissue evidence="2">Leaf</tissue>
    </source>
</reference>
<accession>A0A835U479</accession>
<name>A0A835U479_VANPL</name>
<evidence type="ECO:0000313" key="2">
    <source>
        <dbReference type="EMBL" id="KAG0448163.1"/>
    </source>
</evidence>
<dbReference type="EMBL" id="JADCNM010000342">
    <property type="protein sequence ID" value="KAG0448163.1"/>
    <property type="molecule type" value="Genomic_DNA"/>
</dbReference>
<evidence type="ECO:0008006" key="4">
    <source>
        <dbReference type="Google" id="ProtNLM"/>
    </source>
</evidence>
<sequence length="102" mass="11481">MMTFAYLWQNKSRARATLVFLKLSTMVNSATAENINIYSRFGVPLVRLLSRVPIEKKYSSVVAVLLMVASAVWRLRGTRGGVRYSSCGEFLLKRCTKGVVFV</sequence>
<evidence type="ECO:0000313" key="3">
    <source>
        <dbReference type="Proteomes" id="UP000639772"/>
    </source>
</evidence>
<comment type="caution">
    <text evidence="2">The sequence shown here is derived from an EMBL/GenBank/DDBJ whole genome shotgun (WGS) entry which is preliminary data.</text>
</comment>
<dbReference type="Proteomes" id="UP000639772">
    <property type="component" value="Unassembled WGS sequence"/>
</dbReference>
<organism evidence="2 3">
    <name type="scientific">Vanilla planifolia</name>
    <name type="common">Vanilla</name>
    <dbReference type="NCBI Taxonomy" id="51239"/>
    <lineage>
        <taxon>Eukaryota</taxon>
        <taxon>Viridiplantae</taxon>
        <taxon>Streptophyta</taxon>
        <taxon>Embryophyta</taxon>
        <taxon>Tracheophyta</taxon>
        <taxon>Spermatophyta</taxon>
        <taxon>Magnoliopsida</taxon>
        <taxon>Liliopsida</taxon>
        <taxon>Asparagales</taxon>
        <taxon>Orchidaceae</taxon>
        <taxon>Vanilloideae</taxon>
        <taxon>Vanilleae</taxon>
        <taxon>Vanilla</taxon>
    </lineage>
</organism>
<feature type="chain" id="PRO_5032497853" description="Secreted protein" evidence="1">
    <location>
        <begin position="33"/>
        <end position="102"/>
    </location>
</feature>
<gene>
    <name evidence="2" type="ORF">HPP92_027959</name>
</gene>
<keyword evidence="1" id="KW-0732">Signal</keyword>